<evidence type="ECO:0000256" key="2">
    <source>
        <dbReference type="ARBA" id="ARBA00023015"/>
    </source>
</evidence>
<comment type="subcellular location">
    <subcellularLocation>
        <location evidence="1">Nucleus</location>
    </subcellularLocation>
</comment>
<evidence type="ECO:0000256" key="3">
    <source>
        <dbReference type="ARBA" id="ARBA00023125"/>
    </source>
</evidence>
<dbReference type="Gene3D" id="3.30.890.10">
    <property type="entry name" value="Methyl-cpg-binding Protein 2, Chain A"/>
    <property type="match status" value="1"/>
</dbReference>
<evidence type="ECO:0000313" key="8">
    <source>
        <dbReference type="EMBL" id="PKA63190.1"/>
    </source>
</evidence>
<dbReference type="Proteomes" id="UP000236161">
    <property type="component" value="Unassembled WGS sequence"/>
</dbReference>
<gene>
    <name evidence="8" type="primary">MBD11</name>
    <name evidence="8" type="ORF">AXF42_Ash020563</name>
</gene>
<dbReference type="Pfam" id="PF01429">
    <property type="entry name" value="MBD"/>
    <property type="match status" value="1"/>
</dbReference>
<organism evidence="8 9">
    <name type="scientific">Apostasia shenzhenica</name>
    <dbReference type="NCBI Taxonomy" id="1088818"/>
    <lineage>
        <taxon>Eukaryota</taxon>
        <taxon>Viridiplantae</taxon>
        <taxon>Streptophyta</taxon>
        <taxon>Embryophyta</taxon>
        <taxon>Tracheophyta</taxon>
        <taxon>Spermatophyta</taxon>
        <taxon>Magnoliopsida</taxon>
        <taxon>Liliopsida</taxon>
        <taxon>Asparagales</taxon>
        <taxon>Orchidaceae</taxon>
        <taxon>Apostasioideae</taxon>
        <taxon>Apostasia</taxon>
    </lineage>
</organism>
<protein>
    <submittedName>
        <fullName evidence="8">Methyl-CpG-binding domain-containing protein 11</fullName>
    </submittedName>
</protein>
<feature type="compositionally biased region" description="Basic and acidic residues" evidence="6">
    <location>
        <begin position="205"/>
        <end position="221"/>
    </location>
</feature>
<dbReference type="InterPro" id="IPR016177">
    <property type="entry name" value="DNA-bd_dom_sf"/>
</dbReference>
<dbReference type="SUPFAM" id="SSF54171">
    <property type="entry name" value="DNA-binding domain"/>
    <property type="match status" value="1"/>
</dbReference>
<reference evidence="8 9" key="1">
    <citation type="journal article" date="2017" name="Nature">
        <title>The Apostasia genome and the evolution of orchids.</title>
        <authorList>
            <person name="Zhang G.Q."/>
            <person name="Liu K.W."/>
            <person name="Li Z."/>
            <person name="Lohaus R."/>
            <person name="Hsiao Y.Y."/>
            <person name="Niu S.C."/>
            <person name="Wang J.Y."/>
            <person name="Lin Y.C."/>
            <person name="Xu Q."/>
            <person name="Chen L.J."/>
            <person name="Yoshida K."/>
            <person name="Fujiwara S."/>
            <person name="Wang Z.W."/>
            <person name="Zhang Y.Q."/>
            <person name="Mitsuda N."/>
            <person name="Wang M."/>
            <person name="Liu G.H."/>
            <person name="Pecoraro L."/>
            <person name="Huang H.X."/>
            <person name="Xiao X.J."/>
            <person name="Lin M."/>
            <person name="Wu X.Y."/>
            <person name="Wu W.L."/>
            <person name="Chen Y.Y."/>
            <person name="Chang S.B."/>
            <person name="Sakamoto S."/>
            <person name="Ohme-Takagi M."/>
            <person name="Yagi M."/>
            <person name="Zeng S.J."/>
            <person name="Shen C.Y."/>
            <person name="Yeh C.M."/>
            <person name="Luo Y.B."/>
            <person name="Tsai W.C."/>
            <person name="Van de Peer Y."/>
            <person name="Liu Z.J."/>
        </authorList>
    </citation>
    <scope>NUCLEOTIDE SEQUENCE [LARGE SCALE GENOMIC DNA]</scope>
    <source>
        <strain evidence="9">cv. Shenzhen</strain>
        <tissue evidence="8">Stem</tissue>
    </source>
</reference>
<accession>A0A2I0B5X8</accession>
<dbReference type="GO" id="GO:0005634">
    <property type="term" value="C:nucleus"/>
    <property type="evidence" value="ECO:0007669"/>
    <property type="project" value="UniProtKB-SubCell"/>
</dbReference>
<name>A0A2I0B5X8_9ASPA</name>
<sequence length="259" mass="28309">MASDDGGSGGGVDRWEEPEIVPVELPAPLGWRKTFTPKKSGIPKKAEIVFIAPTGEEITTRKQLEQYLKSHPGTPALHEFDWSTSVKFPRRSARISEKAKAVSSLEPQPKKKRSRRSTSGPKKAGDVETETVLELLPENQKGGVQDESIKEEKNNAESDEVEDEGTAKKSQGDSQIAASEKTENQGEGETSDQDKQVGRSQIDVSQERQPEGDKHKAEKQTSDAGEGIADGRDDEQKQNNFNQPGLIDSKQCLAPTLSC</sequence>
<dbReference type="InterPro" id="IPR001739">
    <property type="entry name" value="Methyl_CpG_DNA-bd"/>
</dbReference>
<dbReference type="PROSITE" id="PS50982">
    <property type="entry name" value="MBD"/>
    <property type="match status" value="1"/>
</dbReference>
<keyword evidence="3" id="KW-0238">DNA-binding</keyword>
<evidence type="ECO:0000256" key="5">
    <source>
        <dbReference type="ARBA" id="ARBA00023242"/>
    </source>
</evidence>
<dbReference type="AlphaFoldDB" id="A0A2I0B5X8"/>
<dbReference type="OrthoDB" id="1435582at2759"/>
<dbReference type="EMBL" id="KZ451910">
    <property type="protein sequence ID" value="PKA63190.1"/>
    <property type="molecule type" value="Genomic_DNA"/>
</dbReference>
<dbReference type="PANTHER" id="PTHR33729">
    <property type="entry name" value="METHYL-CPG BINDING DOMAIN CONTAINING PROTEIN, EXPRESSED"/>
    <property type="match status" value="1"/>
</dbReference>
<dbReference type="STRING" id="1088818.A0A2I0B5X8"/>
<dbReference type="CDD" id="cd00122">
    <property type="entry name" value="MBD"/>
    <property type="match status" value="1"/>
</dbReference>
<keyword evidence="2" id="KW-0805">Transcription regulation</keyword>
<evidence type="ECO:0000259" key="7">
    <source>
        <dbReference type="PROSITE" id="PS50982"/>
    </source>
</evidence>
<dbReference type="InterPro" id="IPR039622">
    <property type="entry name" value="MBD10/11"/>
</dbReference>
<keyword evidence="9" id="KW-1185">Reference proteome</keyword>
<feature type="region of interest" description="Disordered" evidence="6">
    <location>
        <begin position="72"/>
        <end position="249"/>
    </location>
</feature>
<evidence type="ECO:0000256" key="1">
    <source>
        <dbReference type="ARBA" id="ARBA00004123"/>
    </source>
</evidence>
<keyword evidence="4" id="KW-0804">Transcription</keyword>
<keyword evidence="5" id="KW-0539">Nucleus</keyword>
<proteinExistence type="predicted"/>
<evidence type="ECO:0000313" key="9">
    <source>
        <dbReference type="Proteomes" id="UP000236161"/>
    </source>
</evidence>
<evidence type="ECO:0000256" key="6">
    <source>
        <dbReference type="SAM" id="MobiDB-lite"/>
    </source>
</evidence>
<evidence type="ECO:0000256" key="4">
    <source>
        <dbReference type="ARBA" id="ARBA00023163"/>
    </source>
</evidence>
<dbReference type="GO" id="GO:0003677">
    <property type="term" value="F:DNA binding"/>
    <property type="evidence" value="ECO:0007669"/>
    <property type="project" value="UniProtKB-KW"/>
</dbReference>
<dbReference type="SMART" id="SM00391">
    <property type="entry name" value="MBD"/>
    <property type="match status" value="1"/>
</dbReference>
<dbReference type="PANTHER" id="PTHR33729:SF6">
    <property type="entry name" value="METHYL-CPG-BINDING DOMAIN-CONTAINING PROTEIN 11"/>
    <property type="match status" value="1"/>
</dbReference>
<feature type="domain" description="MBD" evidence="7">
    <location>
        <begin position="17"/>
        <end position="87"/>
    </location>
</feature>
<feature type="compositionally biased region" description="Basic and acidic residues" evidence="6">
    <location>
        <begin position="147"/>
        <end position="156"/>
    </location>
</feature>